<keyword evidence="3" id="KW-1185">Reference proteome</keyword>
<accession>A0A2N3VKY6</accession>
<sequence length="251" mass="28603">MHRPRETSLLQRYVGDRRFLLALPRAVGLQILHPAIATALDEHVAMRLWYHKARTVSQTIDMAYDDRDQRHRMVNIHGHIGGIDDRGARFHALNPDLFHFQHATYVETLVLAVNTFIAPLSDRDHERLYAECCEWYLRFGVSARPMPPDWASFGGYFERVCAQQLRLTPAGHRLAPEVLRPTSWVPRLLPAVAVRELLHPRTRELLGVRGRPGDRAAFHSYATGVRMAATLAPPRIRYVPSARAARSLQSA</sequence>
<dbReference type="Proteomes" id="UP000233766">
    <property type="component" value="Unassembled WGS sequence"/>
</dbReference>
<protein>
    <submittedName>
        <fullName evidence="2">Uncharacterized protein (DUF2236 family)</fullName>
    </submittedName>
</protein>
<dbReference type="PANTHER" id="PTHR36151">
    <property type="entry name" value="BLR2777 PROTEIN"/>
    <property type="match status" value="1"/>
</dbReference>
<organism evidence="2 3">
    <name type="scientific">Nocardia fluminea</name>
    <dbReference type="NCBI Taxonomy" id="134984"/>
    <lineage>
        <taxon>Bacteria</taxon>
        <taxon>Bacillati</taxon>
        <taxon>Actinomycetota</taxon>
        <taxon>Actinomycetes</taxon>
        <taxon>Mycobacteriales</taxon>
        <taxon>Nocardiaceae</taxon>
        <taxon>Nocardia</taxon>
    </lineage>
</organism>
<evidence type="ECO:0000259" key="1">
    <source>
        <dbReference type="Pfam" id="PF09995"/>
    </source>
</evidence>
<reference evidence="2 3" key="1">
    <citation type="submission" date="2017-12" db="EMBL/GenBank/DDBJ databases">
        <title>Sequencing the genomes of 1000 Actinobacteria strains.</title>
        <authorList>
            <person name="Klenk H.-P."/>
        </authorList>
    </citation>
    <scope>NUCLEOTIDE SEQUENCE [LARGE SCALE GENOMIC DNA]</scope>
    <source>
        <strain evidence="2 3">DSM 44489</strain>
    </source>
</reference>
<name>A0A2N3VKY6_9NOCA</name>
<comment type="caution">
    <text evidence="2">The sequence shown here is derived from an EMBL/GenBank/DDBJ whole genome shotgun (WGS) entry which is preliminary data.</text>
</comment>
<dbReference type="RefSeq" id="WP_101467866.1">
    <property type="nucleotide sequence ID" value="NZ_PJMW01000002.1"/>
</dbReference>
<feature type="domain" description="ER-bound oxygenase mpaB/mpaB'/Rubber oxygenase catalytic" evidence="1">
    <location>
        <begin position="12"/>
        <end position="226"/>
    </location>
</feature>
<evidence type="ECO:0000313" key="2">
    <source>
        <dbReference type="EMBL" id="PKV82279.1"/>
    </source>
</evidence>
<gene>
    <name evidence="2" type="ORF">ATK86_6765</name>
</gene>
<dbReference type="GO" id="GO:0016491">
    <property type="term" value="F:oxidoreductase activity"/>
    <property type="evidence" value="ECO:0007669"/>
    <property type="project" value="InterPro"/>
</dbReference>
<dbReference type="EMBL" id="PJMW01000002">
    <property type="protein sequence ID" value="PKV82279.1"/>
    <property type="molecule type" value="Genomic_DNA"/>
</dbReference>
<dbReference type="InterPro" id="IPR018713">
    <property type="entry name" value="MPAB/Lcp_cat_dom"/>
</dbReference>
<dbReference type="AlphaFoldDB" id="A0A2N3VKY6"/>
<dbReference type="PANTHER" id="PTHR36151:SF3">
    <property type="entry name" value="ER-BOUND OXYGENASE MPAB_MPAB'_RUBBER OXYGENASE CATALYTIC DOMAIN-CONTAINING PROTEIN"/>
    <property type="match status" value="1"/>
</dbReference>
<proteinExistence type="predicted"/>
<dbReference type="OrthoDB" id="3456672at2"/>
<evidence type="ECO:0000313" key="3">
    <source>
        <dbReference type="Proteomes" id="UP000233766"/>
    </source>
</evidence>
<dbReference type="Pfam" id="PF09995">
    <property type="entry name" value="MPAB_Lcp_cat"/>
    <property type="match status" value="1"/>
</dbReference>